<protein>
    <submittedName>
        <fullName evidence="1">Uncharacterized protein</fullName>
    </submittedName>
</protein>
<keyword evidence="2" id="KW-1185">Reference proteome</keyword>
<evidence type="ECO:0000313" key="1">
    <source>
        <dbReference type="EMBL" id="QQP14565.1"/>
    </source>
</evidence>
<sequence>MSEIINKDPILPIRQIGEDNWIENLTSFLENHDVEVISLKGEKIFQKTEQHLDWIIPS</sequence>
<name>A0ABX7AX62_9BACI</name>
<reference evidence="1 2" key="1">
    <citation type="submission" date="2020-01" db="EMBL/GenBank/DDBJ databases">
        <authorList>
            <person name="Liu G."/>
            <person name="Liu B."/>
        </authorList>
    </citation>
    <scope>NUCLEOTIDE SEQUENCE [LARGE SCALE GENOMIC DNA]</scope>
    <source>
        <strain evidence="1 2">FJAT-51161</strain>
    </source>
</reference>
<evidence type="ECO:0000313" key="2">
    <source>
        <dbReference type="Proteomes" id="UP000596049"/>
    </source>
</evidence>
<dbReference type="RefSeq" id="WP_158003100.1">
    <property type="nucleotide sequence ID" value="NZ_CP067341.1"/>
</dbReference>
<gene>
    <name evidence="1" type="ORF">FJQ98_11465</name>
</gene>
<organism evidence="1 2">
    <name type="scientific">Lysinibacillus agricola</name>
    <dbReference type="NCBI Taxonomy" id="2590012"/>
    <lineage>
        <taxon>Bacteria</taxon>
        <taxon>Bacillati</taxon>
        <taxon>Bacillota</taxon>
        <taxon>Bacilli</taxon>
        <taxon>Bacillales</taxon>
        <taxon>Bacillaceae</taxon>
        <taxon>Lysinibacillus</taxon>
    </lineage>
</organism>
<proteinExistence type="predicted"/>
<dbReference type="Proteomes" id="UP000596049">
    <property type="component" value="Chromosome"/>
</dbReference>
<accession>A0ABX7AX62</accession>
<dbReference type="EMBL" id="CP067341">
    <property type="protein sequence ID" value="QQP14565.1"/>
    <property type="molecule type" value="Genomic_DNA"/>
</dbReference>